<dbReference type="AlphaFoldDB" id="A0A2V2N6K6"/>
<comment type="caution">
    <text evidence="1">The sequence shown here is derived from an EMBL/GenBank/DDBJ whole genome shotgun (WGS) entry which is preliminary data.</text>
</comment>
<evidence type="ECO:0000313" key="1">
    <source>
        <dbReference type="EMBL" id="PWR71867.1"/>
    </source>
</evidence>
<accession>A0A2V2N6K6</accession>
<evidence type="ECO:0000313" key="2">
    <source>
        <dbReference type="EMBL" id="PWR75765.1"/>
    </source>
</evidence>
<dbReference type="Pfam" id="PF09853">
    <property type="entry name" value="DUF2080"/>
    <property type="match status" value="1"/>
</dbReference>
<protein>
    <submittedName>
        <fullName evidence="1">DUF2080 family transposase-associated protein</fullName>
    </submittedName>
</protein>
<dbReference type="NCBIfam" id="NF033496">
    <property type="entry name" value="DUF2080_fam_acc"/>
    <property type="match status" value="1"/>
</dbReference>
<dbReference type="InterPro" id="IPR019205">
    <property type="entry name" value="DUF2080_transposon-encoded"/>
</dbReference>
<reference evidence="1 3" key="1">
    <citation type="submission" date="2018-05" db="EMBL/GenBank/DDBJ databases">
        <title>Draft genome of Methanospirillum stamsii Pt1.</title>
        <authorList>
            <person name="Dueholm M.S."/>
            <person name="Nielsen P.H."/>
            <person name="Bakmann L.F."/>
            <person name="Otzen D.E."/>
        </authorList>
    </citation>
    <scope>NUCLEOTIDE SEQUENCE [LARGE SCALE GENOMIC DNA]</scope>
    <source>
        <strain evidence="1 3">Pt1</strain>
    </source>
</reference>
<dbReference type="EMBL" id="QGMZ01000028">
    <property type="protein sequence ID" value="PWR71867.1"/>
    <property type="molecule type" value="Genomic_DNA"/>
</dbReference>
<dbReference type="RefSeq" id="WP_011449332.1">
    <property type="nucleotide sequence ID" value="NZ_CP176366.1"/>
</dbReference>
<proteinExistence type="predicted"/>
<dbReference type="EMBL" id="QGMZ01000007">
    <property type="protein sequence ID" value="PWR75765.1"/>
    <property type="molecule type" value="Genomic_DNA"/>
</dbReference>
<sequence length="50" mass="5702">MRTIDIEPSTRLTIEGIQGYLVRKVTKFGNGAKVDCPKEYLDKTVYLVIK</sequence>
<dbReference type="GeneID" id="97610080"/>
<name>A0A2V2N6K6_9EURY</name>
<keyword evidence="3" id="KW-1185">Reference proteome</keyword>
<organism evidence="1 3">
    <name type="scientific">Methanospirillum stamsii</name>
    <dbReference type="NCBI Taxonomy" id="1277351"/>
    <lineage>
        <taxon>Archaea</taxon>
        <taxon>Methanobacteriati</taxon>
        <taxon>Methanobacteriota</taxon>
        <taxon>Stenosarchaea group</taxon>
        <taxon>Methanomicrobia</taxon>
        <taxon>Methanomicrobiales</taxon>
        <taxon>Methanospirillaceae</taxon>
        <taxon>Methanospirillum</taxon>
    </lineage>
</organism>
<gene>
    <name evidence="2" type="ORF">DLD82_02715</name>
    <name evidence="1" type="ORF">DLD82_12670</name>
</gene>
<dbReference type="Proteomes" id="UP000245934">
    <property type="component" value="Unassembled WGS sequence"/>
</dbReference>
<evidence type="ECO:0000313" key="3">
    <source>
        <dbReference type="Proteomes" id="UP000245934"/>
    </source>
</evidence>
<dbReference type="OrthoDB" id="144464at2157"/>